<accession>A0A1C3XIG2</accession>
<protein>
    <submittedName>
        <fullName evidence="1">Acetoacetate decarboxylase (ADC)</fullName>
    </submittedName>
</protein>
<reference evidence="1 2" key="1">
    <citation type="submission" date="2016-08" db="EMBL/GenBank/DDBJ databases">
        <authorList>
            <person name="Seilhamer J.J."/>
        </authorList>
    </citation>
    <scope>NUCLEOTIDE SEQUENCE [LARGE SCALE GENOMIC DNA]</scope>
    <source>
        <strain evidence="1 2">CCBAU 10071</strain>
    </source>
</reference>
<dbReference type="Proteomes" id="UP000183174">
    <property type="component" value="Unassembled WGS sequence"/>
</dbReference>
<sequence length="258" mass="28020">MPDVKGIPFDAPLYHGSKDLGSTFLRCRAINHIFSVGNEVGHLLPKGLVPSANPAIAIVGVASYPSSIVGSYLECYSGIQVRDSGGEIGFYIPYMYVTTNDAALASGREVLGAPKKLAHITLIREGGLFQGTLERPAGKRLLTLTAQPDQRKSSDSQQTHSARTYFYSVRHLPPINESGKGAVTQLIKWCTARTLRRDEFGEEVHFTGPTSLTYDSPSIVDPVHNLSVGQAVLGSYEEYDARLKVIDIISEDTNPGKQ</sequence>
<dbReference type="AlphaFoldDB" id="A0A1C3XIG2"/>
<dbReference type="SUPFAM" id="SSF160104">
    <property type="entry name" value="Acetoacetate decarboxylase-like"/>
    <property type="match status" value="1"/>
</dbReference>
<dbReference type="Pfam" id="PF06314">
    <property type="entry name" value="ADC"/>
    <property type="match status" value="1"/>
</dbReference>
<name>A0A1C3XIG2_9BRAD</name>
<dbReference type="InterPro" id="IPR023375">
    <property type="entry name" value="ADC_dom_sf"/>
</dbReference>
<dbReference type="GO" id="GO:0016829">
    <property type="term" value="F:lyase activity"/>
    <property type="evidence" value="ECO:0007669"/>
    <property type="project" value="InterPro"/>
</dbReference>
<dbReference type="EMBL" id="FMAE01000026">
    <property type="protein sequence ID" value="SCB52070.1"/>
    <property type="molecule type" value="Genomic_DNA"/>
</dbReference>
<evidence type="ECO:0000313" key="1">
    <source>
        <dbReference type="EMBL" id="SCB52070.1"/>
    </source>
</evidence>
<dbReference type="Gene3D" id="2.40.400.10">
    <property type="entry name" value="Acetoacetate decarboxylase-like"/>
    <property type="match status" value="1"/>
</dbReference>
<dbReference type="InterPro" id="IPR010451">
    <property type="entry name" value="Acetoacetate_decarboxylase"/>
</dbReference>
<proteinExistence type="predicted"/>
<dbReference type="RefSeq" id="WP_036031505.1">
    <property type="nucleotide sequence ID" value="NZ_FMAE01000026.1"/>
</dbReference>
<gene>
    <name evidence="1" type="ORF">GA0061099_10265</name>
</gene>
<organism evidence="1 2">
    <name type="scientific">Bradyrhizobium yuanmingense</name>
    <dbReference type="NCBI Taxonomy" id="108015"/>
    <lineage>
        <taxon>Bacteria</taxon>
        <taxon>Pseudomonadati</taxon>
        <taxon>Pseudomonadota</taxon>
        <taxon>Alphaproteobacteria</taxon>
        <taxon>Hyphomicrobiales</taxon>
        <taxon>Nitrobacteraceae</taxon>
        <taxon>Bradyrhizobium</taxon>
    </lineage>
</organism>
<evidence type="ECO:0000313" key="2">
    <source>
        <dbReference type="Proteomes" id="UP000183174"/>
    </source>
</evidence>